<dbReference type="SUPFAM" id="SSF52540">
    <property type="entry name" value="P-loop containing nucleoside triphosphate hydrolases"/>
    <property type="match status" value="1"/>
</dbReference>
<dbReference type="Proteomes" id="UP000587508">
    <property type="component" value="Unassembled WGS sequence"/>
</dbReference>
<dbReference type="RefSeq" id="WP_183086580.1">
    <property type="nucleotide sequence ID" value="NZ_CAJDKC010000001.1"/>
</dbReference>
<reference evidence="1 2" key="1">
    <citation type="submission" date="2020-07" db="EMBL/GenBank/DDBJ databases">
        <authorList>
            <person name="Pothier F. J."/>
        </authorList>
    </citation>
    <scope>NUCLEOTIDE SEQUENCE [LARGE SCALE GENOMIC DNA]</scope>
    <source>
        <strain evidence="1 2">CFBP 7900</strain>
    </source>
</reference>
<evidence type="ECO:0000313" key="1">
    <source>
        <dbReference type="EMBL" id="CAD0301404.1"/>
    </source>
</evidence>
<dbReference type="EMBL" id="CAJDKC010000001">
    <property type="protein sequence ID" value="CAD0301412.1"/>
    <property type="molecule type" value="Genomic_DNA"/>
</dbReference>
<organism evidence="1 2">
    <name type="scientific">Xanthomonas hortorum pv. carotae</name>
    <dbReference type="NCBI Taxonomy" id="487904"/>
    <lineage>
        <taxon>Bacteria</taxon>
        <taxon>Pseudomonadati</taxon>
        <taxon>Pseudomonadota</taxon>
        <taxon>Gammaproteobacteria</taxon>
        <taxon>Lysobacterales</taxon>
        <taxon>Lysobacteraceae</taxon>
        <taxon>Xanthomonas</taxon>
    </lineage>
</organism>
<proteinExistence type="predicted"/>
<accession>A0A6V7BGM1</accession>
<dbReference type="AlphaFoldDB" id="A0A6V7BGM1"/>
<gene>
    <name evidence="1" type="ORF">CFBP7900_01020</name>
</gene>
<name>A0A6V7BGM1_9XANT</name>
<evidence type="ECO:0000313" key="2">
    <source>
        <dbReference type="Proteomes" id="UP000587508"/>
    </source>
</evidence>
<dbReference type="EMBL" id="CAJDKC010000001">
    <property type="protein sequence ID" value="CAD0301404.1"/>
    <property type="molecule type" value="Genomic_DNA"/>
</dbReference>
<comment type="caution">
    <text evidence="1">The sequence shown here is derived from an EMBL/GenBank/DDBJ whole genome shotgun (WGS) entry which is preliminary data.</text>
</comment>
<sequence>MSTIDAKTHQSLNELRGHAKAWQLVKAEELFRILVLGSDHATLTLVSHDLLEILEEFQKRRKRDLSLLLQQTLERGPRHAIAPTDASGIEKVSSVFNGYQSRMAVLADKHIFQWATYYRDNCTFILKDVVSQLPSMHDYTEAEDRIQAIFADHSREIFSKGYEKVQERGLPHEIGLAKSIRGLQQFLNVIVGVLRDQREGAPSKPHAAMQWDIASAMISGILLGYRSVASGDLNGRELLSDYLNTWLPTLGFCRGRHAILLTEPGHSVFNGSEASVCSLLMGVDRWASQASTPAVLPKYSRVTIGLSRLDITYSMGVDRVSQDVAAAVFFGSPLYFKDDLADAAALADVVVAELTNTTREWVDSSGANDVVDSSDVQGQLAGFSALAETVAAILTGRSAPASAKHLSGRLLRNYAKDFPLDDPLFREGHFEVERHSVNRIIQGLQRGVGAYVWCSVRRSGKTTSAEAIAGPSGERMVIFQSMDHRPNSPELNLLSSRIRSALEAGNAIQETFFTELVADCVVATTQANAPKRNLVLIIDEYEMLFEIIDTYTERSPGLKALVSLPLISQMLGFSIKNTLLFMGQRPDAHMILLSQNQLSPNVRQYAFPLFEHQPGTSSEFAILVSRILGENLRITDPFVEAVYQETKGHPYLTVNVLVDFCEWLMASTDFELGTELGGHYFAEFSRERLEFVVLRNSPHYRLFHKMLAEFSSERSRAQEPWLYSVTSILREIVRRHPKRMNCSLAAFDQIAKPFEELARNPSRQLLASAAMANFFNESKGTVSVGIPLMARLAATSTSRSLS</sequence>
<protein>
    <submittedName>
        <fullName evidence="1">Uncharacterized protein</fullName>
    </submittedName>
</protein>
<dbReference type="InterPro" id="IPR027417">
    <property type="entry name" value="P-loop_NTPase"/>
</dbReference>